<reference evidence="2" key="2">
    <citation type="journal article" date="2018" name="BMC Genomics">
        <title>Genomic insights into host adaptation between the wheat stripe rust pathogen (Puccinia striiformis f. sp. tritici) and the barley stripe rust pathogen (Puccinia striiformis f. sp. hordei).</title>
        <authorList>
            <person name="Xia C."/>
            <person name="Wang M."/>
            <person name="Yin C."/>
            <person name="Cornejo O.E."/>
            <person name="Hulbert S.H."/>
            <person name="Chen X."/>
        </authorList>
    </citation>
    <scope>NUCLEOTIDE SEQUENCE [LARGE SCALE GENOMIC DNA]</scope>
    <source>
        <strain evidence="2">93TX-2</strain>
    </source>
</reference>
<keyword evidence="2" id="KW-1185">Reference proteome</keyword>
<proteinExistence type="predicted"/>
<protein>
    <submittedName>
        <fullName evidence="1">Uncharacterized protein</fullName>
    </submittedName>
</protein>
<dbReference type="AlphaFoldDB" id="A0A2S4WAR0"/>
<comment type="caution">
    <text evidence="1">The sequence shown here is derived from an EMBL/GenBank/DDBJ whole genome shotgun (WGS) entry which is preliminary data.</text>
</comment>
<dbReference type="Proteomes" id="UP000238274">
    <property type="component" value="Unassembled WGS sequence"/>
</dbReference>
<dbReference type="EMBL" id="PKSM01000058">
    <property type="protein sequence ID" value="POW18838.1"/>
    <property type="molecule type" value="Genomic_DNA"/>
</dbReference>
<dbReference type="OrthoDB" id="2497480at2759"/>
<dbReference type="VEuPathDB" id="FungiDB:PSHT_05326"/>
<sequence>MADRHVIRLNNCVTIVVWLTAMDPARHYPRRDFSMIIITVPSRFGLMAFKVTSRRTGALAIRPSMWRISWGDPEVPESSRVISEHLIQRVEAFTQRMWGNQGGYLREHSSGAGWLLDVLRREFRFNFFDHQRLHLVIEIIVSLLNSDE</sequence>
<dbReference type="VEuPathDB" id="FungiDB:PSTT_06320"/>
<evidence type="ECO:0000313" key="1">
    <source>
        <dbReference type="EMBL" id="POW18838.1"/>
    </source>
</evidence>
<gene>
    <name evidence="1" type="ORF">PSHT_05326</name>
</gene>
<reference evidence="1 2" key="1">
    <citation type="submission" date="2017-12" db="EMBL/GenBank/DDBJ databases">
        <title>Gene loss provides genomic basis for host adaptation in cereal stripe rust fungi.</title>
        <authorList>
            <person name="Xia C."/>
        </authorList>
    </citation>
    <scope>NUCLEOTIDE SEQUENCE [LARGE SCALE GENOMIC DNA]</scope>
    <source>
        <strain evidence="1 2">93TX-2</strain>
    </source>
</reference>
<organism evidence="1 2">
    <name type="scientific">Puccinia striiformis</name>
    <dbReference type="NCBI Taxonomy" id="27350"/>
    <lineage>
        <taxon>Eukaryota</taxon>
        <taxon>Fungi</taxon>
        <taxon>Dikarya</taxon>
        <taxon>Basidiomycota</taxon>
        <taxon>Pucciniomycotina</taxon>
        <taxon>Pucciniomycetes</taxon>
        <taxon>Pucciniales</taxon>
        <taxon>Pucciniaceae</taxon>
        <taxon>Puccinia</taxon>
    </lineage>
</organism>
<reference evidence="2" key="3">
    <citation type="journal article" date="2018" name="Mol. Plant Microbe Interact.">
        <title>Genome sequence resources for the wheat stripe rust pathogen (Puccinia striiformis f. sp. tritici) and the barley stripe rust pathogen (Puccinia striiformis f. sp. hordei).</title>
        <authorList>
            <person name="Xia C."/>
            <person name="Wang M."/>
            <person name="Yin C."/>
            <person name="Cornejo O.E."/>
            <person name="Hulbert S.H."/>
            <person name="Chen X."/>
        </authorList>
    </citation>
    <scope>NUCLEOTIDE SEQUENCE [LARGE SCALE GENOMIC DNA]</scope>
    <source>
        <strain evidence="2">93TX-2</strain>
    </source>
</reference>
<name>A0A2S4WAR0_9BASI</name>
<accession>A0A2S4WAR0</accession>
<evidence type="ECO:0000313" key="2">
    <source>
        <dbReference type="Proteomes" id="UP000238274"/>
    </source>
</evidence>